<keyword evidence="2" id="KW-1185">Reference proteome</keyword>
<gene>
    <name evidence="1" type="ORF">RPERSI_LOCUS11012</name>
</gene>
<sequence length="205" mass="24074">MQPFSVVDDISFRDLLNKFDPLFVIPKRQAIYDKIIDMFTTQRPNINLIINDISRKVSITTDLWANLKMESTKELSYQNYPTIAYARIILLSICSDLETYSNENSLLKEVALSIYNKLQVYWEYIDEISHVAAFLDPCYKRYCFLGKTVKEILNPIQRRLPATNLNITPVPKMSIFVTRLTQHSVNYSTQVDEIQRYWNLPPYDN</sequence>
<dbReference type="EMBL" id="CAJVQC010022322">
    <property type="protein sequence ID" value="CAG8717467.1"/>
    <property type="molecule type" value="Genomic_DNA"/>
</dbReference>
<accession>A0ACA9PP51</accession>
<organism evidence="1 2">
    <name type="scientific">Racocetra persica</name>
    <dbReference type="NCBI Taxonomy" id="160502"/>
    <lineage>
        <taxon>Eukaryota</taxon>
        <taxon>Fungi</taxon>
        <taxon>Fungi incertae sedis</taxon>
        <taxon>Mucoromycota</taxon>
        <taxon>Glomeromycotina</taxon>
        <taxon>Glomeromycetes</taxon>
        <taxon>Diversisporales</taxon>
        <taxon>Gigasporaceae</taxon>
        <taxon>Racocetra</taxon>
    </lineage>
</organism>
<proteinExistence type="predicted"/>
<evidence type="ECO:0000313" key="1">
    <source>
        <dbReference type="EMBL" id="CAG8717467.1"/>
    </source>
</evidence>
<reference evidence="1" key="1">
    <citation type="submission" date="2021-06" db="EMBL/GenBank/DDBJ databases">
        <authorList>
            <person name="Kallberg Y."/>
            <person name="Tangrot J."/>
            <person name="Rosling A."/>
        </authorList>
    </citation>
    <scope>NUCLEOTIDE SEQUENCE</scope>
    <source>
        <strain evidence="1">MA461A</strain>
    </source>
</reference>
<protein>
    <submittedName>
        <fullName evidence="1">33099_t:CDS:1</fullName>
    </submittedName>
</protein>
<dbReference type="Proteomes" id="UP000789920">
    <property type="component" value="Unassembled WGS sequence"/>
</dbReference>
<comment type="caution">
    <text evidence="1">The sequence shown here is derived from an EMBL/GenBank/DDBJ whole genome shotgun (WGS) entry which is preliminary data.</text>
</comment>
<feature type="non-terminal residue" evidence="1">
    <location>
        <position position="205"/>
    </location>
</feature>
<evidence type="ECO:0000313" key="2">
    <source>
        <dbReference type="Proteomes" id="UP000789920"/>
    </source>
</evidence>
<name>A0ACA9PP51_9GLOM</name>